<dbReference type="Proteomes" id="UP000593560">
    <property type="component" value="Unassembled WGS sequence"/>
</dbReference>
<comment type="caution">
    <text evidence="1">The sequence shown here is derived from an EMBL/GenBank/DDBJ whole genome shotgun (WGS) entry which is preliminary data.</text>
</comment>
<dbReference type="AlphaFoldDB" id="A0A7J9FZL8"/>
<organism evidence="1 2">
    <name type="scientific">Gossypium harknessii</name>
    <dbReference type="NCBI Taxonomy" id="34285"/>
    <lineage>
        <taxon>Eukaryota</taxon>
        <taxon>Viridiplantae</taxon>
        <taxon>Streptophyta</taxon>
        <taxon>Embryophyta</taxon>
        <taxon>Tracheophyta</taxon>
        <taxon>Spermatophyta</taxon>
        <taxon>Magnoliopsida</taxon>
        <taxon>eudicotyledons</taxon>
        <taxon>Gunneridae</taxon>
        <taxon>Pentapetalae</taxon>
        <taxon>rosids</taxon>
        <taxon>malvids</taxon>
        <taxon>Malvales</taxon>
        <taxon>Malvaceae</taxon>
        <taxon>Malvoideae</taxon>
        <taxon>Gossypium</taxon>
    </lineage>
</organism>
<reference evidence="1 2" key="1">
    <citation type="journal article" date="2019" name="Genome Biol. Evol.">
        <title>Insights into the evolution of the New World diploid cottons (Gossypium, subgenus Houzingenia) based on genome sequencing.</title>
        <authorList>
            <person name="Grover C.E."/>
            <person name="Arick M.A. 2nd"/>
            <person name="Thrash A."/>
            <person name="Conover J.L."/>
            <person name="Sanders W.S."/>
            <person name="Peterson D.G."/>
            <person name="Frelichowski J.E."/>
            <person name="Scheffler J.A."/>
            <person name="Scheffler B.E."/>
            <person name="Wendel J.F."/>
        </authorList>
    </citation>
    <scope>NUCLEOTIDE SEQUENCE [LARGE SCALE GENOMIC DNA]</scope>
    <source>
        <strain evidence="1">0</strain>
        <tissue evidence="1">Leaf</tissue>
    </source>
</reference>
<gene>
    <name evidence="1" type="ORF">Gohar_015386</name>
</gene>
<name>A0A7J9FZL8_9ROSI</name>
<evidence type="ECO:0000313" key="2">
    <source>
        <dbReference type="Proteomes" id="UP000593560"/>
    </source>
</evidence>
<dbReference type="OrthoDB" id="10550658at2759"/>
<accession>A0A7J9FZL8</accession>
<feature type="non-terminal residue" evidence="1">
    <location>
        <position position="1"/>
    </location>
</feature>
<proteinExistence type="predicted"/>
<dbReference type="EMBL" id="JABFAD010000001">
    <property type="protein sequence ID" value="MBA0790760.1"/>
    <property type="molecule type" value="Genomic_DNA"/>
</dbReference>
<keyword evidence="2" id="KW-1185">Reference proteome</keyword>
<evidence type="ECO:0000313" key="1">
    <source>
        <dbReference type="EMBL" id="MBA0790760.1"/>
    </source>
</evidence>
<sequence length="128" mass="14127">MALSVLVVVPGWWKLIILRVHVSMCILDILGHLSCTILELVLDEISYKLSLLRTGVLFSNDNDMVLGVRCQLVLLLMEVAGSKGVSDEVTFEADVWRELLEIPLGFSSADHLVLMPSPPVSISSPIRE</sequence>
<protein>
    <submittedName>
        <fullName evidence="1">Uncharacterized protein</fullName>
    </submittedName>
</protein>